<sequence length="110" mass="12317">MPLSEREFHQQVDELLQQVEDCFDASDLDTDLENSGGLLTIRLPNASQVILSRQPALKELWIAARSGGFHCQYDPAQQRWVCPATGETLGALLERVTREQSGESLDFQSL</sequence>
<comment type="function">
    <text evidence="4">Involved in iron-sulfur (Fe-S) cluster assembly. May act as a regulator of Fe-S biogenesis.</text>
</comment>
<dbReference type="EMBL" id="VLKG01000008">
    <property type="protein sequence ID" value="TWH64618.1"/>
    <property type="molecule type" value="Genomic_DNA"/>
</dbReference>
<proteinExistence type="inferred from homology"/>
<dbReference type="SUPFAM" id="SSF55387">
    <property type="entry name" value="Frataxin/Nqo15-like"/>
    <property type="match status" value="1"/>
</dbReference>
<evidence type="ECO:0000256" key="4">
    <source>
        <dbReference type="HAMAP-Rule" id="MF_00142"/>
    </source>
</evidence>
<dbReference type="Pfam" id="PF01491">
    <property type="entry name" value="Frataxin_Cyay"/>
    <property type="match status" value="1"/>
</dbReference>
<dbReference type="GO" id="GO:0005829">
    <property type="term" value="C:cytosol"/>
    <property type="evidence" value="ECO:0007669"/>
    <property type="project" value="TreeGrafter"/>
</dbReference>
<dbReference type="InterPro" id="IPR020895">
    <property type="entry name" value="Frataxin_CS"/>
</dbReference>
<dbReference type="SMART" id="SM01219">
    <property type="entry name" value="Frataxin_Cyay"/>
    <property type="match status" value="1"/>
</dbReference>
<dbReference type="OrthoDB" id="285675at2"/>
<dbReference type="PROSITE" id="PS01344">
    <property type="entry name" value="FRATAXIN_1"/>
    <property type="match status" value="1"/>
</dbReference>
<keyword evidence="6" id="KW-1185">Reference proteome</keyword>
<dbReference type="PANTHER" id="PTHR16821:SF2">
    <property type="entry name" value="FRATAXIN, MITOCHONDRIAL"/>
    <property type="match status" value="1"/>
</dbReference>
<organism evidence="5 6">
    <name type="scientific">Azomonas agilis</name>
    <dbReference type="NCBI Taxonomy" id="116849"/>
    <lineage>
        <taxon>Bacteria</taxon>
        <taxon>Pseudomonadati</taxon>
        <taxon>Pseudomonadota</taxon>
        <taxon>Gammaproteobacteria</taxon>
        <taxon>Pseudomonadales</taxon>
        <taxon>Pseudomonadaceae</taxon>
        <taxon>Azomonas</taxon>
    </lineage>
</organism>
<evidence type="ECO:0000256" key="2">
    <source>
        <dbReference type="ARBA" id="ARBA00022723"/>
    </source>
</evidence>
<gene>
    <name evidence="4" type="primary">cyaY</name>
    <name evidence="5" type="ORF">LX59_02288</name>
</gene>
<dbReference type="GO" id="GO:0016226">
    <property type="term" value="P:iron-sulfur cluster assembly"/>
    <property type="evidence" value="ECO:0007669"/>
    <property type="project" value="UniProtKB-UniRule"/>
</dbReference>
<dbReference type="Proteomes" id="UP000319627">
    <property type="component" value="Unassembled WGS sequence"/>
</dbReference>
<name>A0A562I1Q8_9GAMM</name>
<evidence type="ECO:0000313" key="5">
    <source>
        <dbReference type="EMBL" id="TWH64618.1"/>
    </source>
</evidence>
<dbReference type="GO" id="GO:0008198">
    <property type="term" value="F:ferrous iron binding"/>
    <property type="evidence" value="ECO:0007669"/>
    <property type="project" value="TreeGrafter"/>
</dbReference>
<dbReference type="PANTHER" id="PTHR16821">
    <property type="entry name" value="FRATAXIN"/>
    <property type="match status" value="1"/>
</dbReference>
<dbReference type="HAMAP" id="MF_00142">
    <property type="entry name" value="CyaY"/>
    <property type="match status" value="1"/>
</dbReference>
<dbReference type="GO" id="GO:0008199">
    <property type="term" value="F:ferric iron binding"/>
    <property type="evidence" value="ECO:0007669"/>
    <property type="project" value="InterPro"/>
</dbReference>
<protein>
    <recommendedName>
        <fullName evidence="4">Iron-sulfur cluster assembly protein CyaY</fullName>
    </recommendedName>
</protein>
<dbReference type="Gene3D" id="3.30.920.10">
    <property type="entry name" value="Frataxin/CyaY"/>
    <property type="match status" value="1"/>
</dbReference>
<evidence type="ECO:0000256" key="1">
    <source>
        <dbReference type="ARBA" id="ARBA00008183"/>
    </source>
</evidence>
<keyword evidence="2 4" id="KW-0479">Metal-binding</keyword>
<evidence type="ECO:0000313" key="6">
    <source>
        <dbReference type="Proteomes" id="UP000319627"/>
    </source>
</evidence>
<evidence type="ECO:0000256" key="3">
    <source>
        <dbReference type="ARBA" id="ARBA00023004"/>
    </source>
</evidence>
<dbReference type="AlphaFoldDB" id="A0A562I1Q8"/>
<keyword evidence="3 4" id="KW-0408">Iron</keyword>
<comment type="similarity">
    <text evidence="1 4">Belongs to the frataxin family.</text>
</comment>
<dbReference type="InterPro" id="IPR036524">
    <property type="entry name" value="Frataxin/CyaY_sf"/>
</dbReference>
<dbReference type="InterPro" id="IPR047584">
    <property type="entry name" value="CyaY"/>
</dbReference>
<accession>A0A562I1Q8</accession>
<dbReference type="RefSeq" id="WP_144571988.1">
    <property type="nucleotide sequence ID" value="NZ_VLKG01000008.1"/>
</dbReference>
<reference evidence="5 6" key="1">
    <citation type="submission" date="2019-07" db="EMBL/GenBank/DDBJ databases">
        <title>Genomic Encyclopedia of Type Strains, Phase I: the one thousand microbial genomes (KMG-I) project.</title>
        <authorList>
            <person name="Kyrpides N."/>
        </authorList>
    </citation>
    <scope>NUCLEOTIDE SEQUENCE [LARGE SCALE GENOMIC DNA]</scope>
    <source>
        <strain evidence="5 6">DSM 375</strain>
    </source>
</reference>
<dbReference type="NCBIfam" id="TIGR03421">
    <property type="entry name" value="FeS_CyaY"/>
    <property type="match status" value="1"/>
</dbReference>
<dbReference type="PROSITE" id="PS50810">
    <property type="entry name" value="FRATAXIN_2"/>
    <property type="match status" value="1"/>
</dbReference>
<comment type="caution">
    <text evidence="5">The sequence shown here is derived from an EMBL/GenBank/DDBJ whole genome shotgun (WGS) entry which is preliminary data.</text>
</comment>
<dbReference type="InterPro" id="IPR002908">
    <property type="entry name" value="Frataxin/CyaY"/>
</dbReference>